<feature type="region of interest" description="Disordered" evidence="1">
    <location>
        <begin position="110"/>
        <end position="207"/>
    </location>
</feature>
<evidence type="ECO:0000313" key="2">
    <source>
        <dbReference type="EMBL" id="KAA6366278.1"/>
    </source>
</evidence>
<feature type="non-terminal residue" evidence="2">
    <location>
        <position position="454"/>
    </location>
</feature>
<sequence>MTATGITQSTSVQGGLELIRSIAESTGPQGAPRPRFFIRPSTHALQAAAAPNISVTQTMGSASTTSGPFTNTITQSASFRVPSQSVSSASSSSLSPGVQQVQNYQSAFPQPMQFGASMPPIPQMPMFAQQSQSSSSSSGGIIQIQSQSHSSGPGSYSYSSSQSQSSQRSPPRESAMAPKIPSPIPYQQASPPRDIYQQAPPQQQDNRINNWVQPGSHTIQQQNLPLPPPQLIQYPQQMIIQQQQQQQLQQIIPQENSSIINQSIGATLMASTSASNAAVYHQSLQQDRMFQSMEPFMEQASSSNYASMQRSAQPQRRGGMFGGINRSRNQQQERRQIEVPQYNMMSVGSSFGANQRRNAQRRRAPQTQHAFLDNEDNEAFEAAAQQEDEDEQRSGSDDNLDLRMVMQEMAPQRAAALQEDLLFAPQMHGQQMAEYVGQRALEAVGHLSASGTQL</sequence>
<dbReference type="EMBL" id="SNRW01019552">
    <property type="protein sequence ID" value="KAA6366278.1"/>
    <property type="molecule type" value="Genomic_DNA"/>
</dbReference>
<evidence type="ECO:0000256" key="1">
    <source>
        <dbReference type="SAM" id="MobiDB-lite"/>
    </source>
</evidence>
<organism evidence="2 3">
    <name type="scientific">Streblomastix strix</name>
    <dbReference type="NCBI Taxonomy" id="222440"/>
    <lineage>
        <taxon>Eukaryota</taxon>
        <taxon>Metamonada</taxon>
        <taxon>Preaxostyla</taxon>
        <taxon>Oxymonadida</taxon>
        <taxon>Streblomastigidae</taxon>
        <taxon>Streblomastix</taxon>
    </lineage>
</organism>
<name>A0A5J4U7K0_9EUKA</name>
<feature type="region of interest" description="Disordered" evidence="1">
    <location>
        <begin position="301"/>
        <end position="376"/>
    </location>
</feature>
<feature type="compositionally biased region" description="Low complexity" evidence="1">
    <location>
        <begin position="129"/>
        <end position="169"/>
    </location>
</feature>
<dbReference type="AlphaFoldDB" id="A0A5J4U7K0"/>
<comment type="caution">
    <text evidence="2">The sequence shown here is derived from an EMBL/GenBank/DDBJ whole genome shotgun (WGS) entry which is preliminary data.</text>
</comment>
<proteinExistence type="predicted"/>
<reference evidence="2 3" key="1">
    <citation type="submission" date="2019-03" db="EMBL/GenBank/DDBJ databases">
        <title>Single cell metagenomics reveals metabolic interactions within the superorganism composed of flagellate Streblomastix strix and complex community of Bacteroidetes bacteria on its surface.</title>
        <authorList>
            <person name="Treitli S.C."/>
            <person name="Kolisko M."/>
            <person name="Husnik F."/>
            <person name="Keeling P."/>
            <person name="Hampl V."/>
        </authorList>
    </citation>
    <scope>NUCLEOTIDE SEQUENCE [LARGE SCALE GENOMIC DNA]</scope>
    <source>
        <strain evidence="2">ST1C</strain>
    </source>
</reference>
<protein>
    <submittedName>
        <fullName evidence="2">Uncharacterized protein</fullName>
    </submittedName>
</protein>
<feature type="compositionally biased region" description="Polar residues" evidence="1">
    <location>
        <begin position="343"/>
        <end position="352"/>
    </location>
</feature>
<gene>
    <name evidence="2" type="ORF">EZS28_038196</name>
</gene>
<dbReference type="Proteomes" id="UP000324800">
    <property type="component" value="Unassembled WGS sequence"/>
</dbReference>
<evidence type="ECO:0000313" key="3">
    <source>
        <dbReference type="Proteomes" id="UP000324800"/>
    </source>
</evidence>
<accession>A0A5J4U7K0</accession>
<feature type="compositionally biased region" description="Polar residues" evidence="1">
    <location>
        <begin position="301"/>
        <end position="314"/>
    </location>
</feature>